<feature type="region of interest" description="Disordered" evidence="1">
    <location>
        <begin position="1"/>
        <end position="72"/>
    </location>
</feature>
<sequence>MLVTLSSSFATSTNTSHTPGVAVSAQAPPESVGVHGPEVALAKRSKPDGGPGTSDIIQDLTGGAGGNGDGVFDPPGPRLYPIRIASVELGKALAAADHFLQAVGL</sequence>
<dbReference type="EMBL" id="JAPDMZ010000135">
    <property type="protein sequence ID" value="KAK0548464.1"/>
    <property type="molecule type" value="Genomic_DNA"/>
</dbReference>
<comment type="caution">
    <text evidence="2">The sequence shown here is derived from an EMBL/GenBank/DDBJ whole genome shotgun (WGS) entry which is preliminary data.</text>
</comment>
<evidence type="ECO:0000313" key="3">
    <source>
        <dbReference type="Proteomes" id="UP001176517"/>
    </source>
</evidence>
<proteinExistence type="predicted"/>
<gene>
    <name evidence="2" type="ORF">OC846_004475</name>
</gene>
<protein>
    <submittedName>
        <fullName evidence="2">Uncharacterized protein</fullName>
    </submittedName>
</protein>
<organism evidence="2 3">
    <name type="scientific">Tilletia horrida</name>
    <dbReference type="NCBI Taxonomy" id="155126"/>
    <lineage>
        <taxon>Eukaryota</taxon>
        <taxon>Fungi</taxon>
        <taxon>Dikarya</taxon>
        <taxon>Basidiomycota</taxon>
        <taxon>Ustilaginomycotina</taxon>
        <taxon>Exobasidiomycetes</taxon>
        <taxon>Tilletiales</taxon>
        <taxon>Tilletiaceae</taxon>
        <taxon>Tilletia</taxon>
    </lineage>
</organism>
<accession>A0AAN6JWX8</accession>
<feature type="compositionally biased region" description="Polar residues" evidence="1">
    <location>
        <begin position="1"/>
        <end position="18"/>
    </location>
</feature>
<dbReference type="Proteomes" id="UP001176517">
    <property type="component" value="Unassembled WGS sequence"/>
</dbReference>
<evidence type="ECO:0000313" key="2">
    <source>
        <dbReference type="EMBL" id="KAK0548464.1"/>
    </source>
</evidence>
<dbReference type="AlphaFoldDB" id="A0AAN6JWX8"/>
<keyword evidence="3" id="KW-1185">Reference proteome</keyword>
<name>A0AAN6JWX8_9BASI</name>
<evidence type="ECO:0000256" key="1">
    <source>
        <dbReference type="SAM" id="MobiDB-lite"/>
    </source>
</evidence>
<reference evidence="2" key="1">
    <citation type="journal article" date="2023" name="PhytoFront">
        <title>Draft Genome Resources of Seven Strains of Tilletia horrida, Causal Agent of Kernel Smut of Rice.</title>
        <authorList>
            <person name="Khanal S."/>
            <person name="Antony Babu S."/>
            <person name="Zhou X.G."/>
        </authorList>
    </citation>
    <scope>NUCLEOTIDE SEQUENCE</scope>
    <source>
        <strain evidence="2">TX6</strain>
    </source>
</reference>